<dbReference type="InterPro" id="IPR050539">
    <property type="entry name" value="ThrE_Dicarb/AminoAcid_Exp"/>
</dbReference>
<keyword evidence="4 8" id="KW-0812">Transmembrane</keyword>
<evidence type="ECO:0000256" key="2">
    <source>
        <dbReference type="ARBA" id="ARBA00022475"/>
    </source>
</evidence>
<dbReference type="PANTHER" id="PTHR34390">
    <property type="entry name" value="UPF0442 PROTEIN YJJB-RELATED"/>
    <property type="match status" value="1"/>
</dbReference>
<proteinExistence type="inferred from homology"/>
<evidence type="ECO:0000256" key="1">
    <source>
        <dbReference type="ARBA" id="ARBA00004651"/>
    </source>
</evidence>
<dbReference type="GO" id="GO:0015744">
    <property type="term" value="P:succinate transport"/>
    <property type="evidence" value="ECO:0007669"/>
    <property type="project" value="TreeGrafter"/>
</dbReference>
<name>A0A2T0BDM1_9CLOT</name>
<dbReference type="AlphaFoldDB" id="A0A2T0BDM1"/>
<dbReference type="RefSeq" id="WP_106060130.1">
    <property type="nucleotide sequence ID" value="NZ_PVXQ01000022.1"/>
</dbReference>
<dbReference type="GO" id="GO:0005886">
    <property type="term" value="C:plasma membrane"/>
    <property type="evidence" value="ECO:0007669"/>
    <property type="project" value="UniProtKB-SubCell"/>
</dbReference>
<gene>
    <name evidence="10" type="ORF">CLVI_21720</name>
</gene>
<comment type="subcellular location">
    <subcellularLocation>
        <location evidence="1">Cell membrane</location>
        <topology evidence="1">Multi-pass membrane protein</topology>
    </subcellularLocation>
</comment>
<feature type="transmembrane region" description="Helical" evidence="8">
    <location>
        <begin position="50"/>
        <end position="69"/>
    </location>
</feature>
<keyword evidence="6 8" id="KW-0472">Membrane</keyword>
<sequence length="142" mass="15105">MILETIATTVASIGFGVMFNIKGKNLFFAALGGGLGWLVYSLGLSFDFSAISSLFIASVFFSIYSEVFARILKTPVTTLLICCLIPLVPGAGMYNAMYQAITSNLSGAIELAVDTTARAGTLSSGIILVSTITRQFRNLKTK</sequence>
<organism evidence="10 11">
    <name type="scientific">Clostridium vincentii</name>
    <dbReference type="NCBI Taxonomy" id="52704"/>
    <lineage>
        <taxon>Bacteria</taxon>
        <taxon>Bacillati</taxon>
        <taxon>Bacillota</taxon>
        <taxon>Clostridia</taxon>
        <taxon>Eubacteriales</taxon>
        <taxon>Clostridiaceae</taxon>
        <taxon>Clostridium</taxon>
    </lineage>
</organism>
<reference evidence="10 11" key="1">
    <citation type="submission" date="2018-03" db="EMBL/GenBank/DDBJ databases">
        <title>Genome sequence of Clostridium vincentii DSM 10228.</title>
        <authorList>
            <person name="Poehlein A."/>
            <person name="Daniel R."/>
        </authorList>
    </citation>
    <scope>NUCLEOTIDE SEQUENCE [LARGE SCALE GENOMIC DNA]</scope>
    <source>
        <strain evidence="10 11">DSM 10228</strain>
    </source>
</reference>
<evidence type="ECO:0000313" key="11">
    <source>
        <dbReference type="Proteomes" id="UP000239471"/>
    </source>
</evidence>
<dbReference type="PANTHER" id="PTHR34390:SF1">
    <property type="entry name" value="SUCCINATE TRANSPORTER SUBUNIT YJJB-RELATED"/>
    <property type="match status" value="1"/>
</dbReference>
<comment type="similarity">
    <text evidence="7">Belongs to the ThrE exporter (TC 2.A.79) family.</text>
</comment>
<keyword evidence="5 8" id="KW-1133">Transmembrane helix</keyword>
<evidence type="ECO:0000256" key="5">
    <source>
        <dbReference type="ARBA" id="ARBA00022989"/>
    </source>
</evidence>
<accession>A0A2T0BDM1</accession>
<dbReference type="Proteomes" id="UP000239471">
    <property type="component" value="Unassembled WGS sequence"/>
</dbReference>
<evidence type="ECO:0000256" key="7">
    <source>
        <dbReference type="ARBA" id="ARBA00034125"/>
    </source>
</evidence>
<evidence type="ECO:0000256" key="4">
    <source>
        <dbReference type="ARBA" id="ARBA00022692"/>
    </source>
</evidence>
<dbReference type="Pfam" id="PF12821">
    <property type="entry name" value="ThrE_2"/>
    <property type="match status" value="1"/>
</dbReference>
<keyword evidence="2" id="KW-1003">Cell membrane</keyword>
<dbReference type="InterPro" id="IPR024528">
    <property type="entry name" value="ThrE_2"/>
</dbReference>
<feature type="domain" description="Threonine/Serine exporter ThrE" evidence="9">
    <location>
        <begin position="5"/>
        <end position="132"/>
    </location>
</feature>
<comment type="caution">
    <text evidence="10">The sequence shown here is derived from an EMBL/GenBank/DDBJ whole genome shotgun (WGS) entry which is preliminary data.</text>
</comment>
<keyword evidence="3" id="KW-0997">Cell inner membrane</keyword>
<feature type="transmembrane region" description="Helical" evidence="8">
    <location>
        <begin position="117"/>
        <end position="136"/>
    </location>
</feature>
<evidence type="ECO:0000259" key="9">
    <source>
        <dbReference type="Pfam" id="PF12821"/>
    </source>
</evidence>
<protein>
    <recommendedName>
        <fullName evidence="9">Threonine/Serine exporter ThrE domain-containing protein</fullName>
    </recommendedName>
</protein>
<dbReference type="EMBL" id="PVXQ01000022">
    <property type="protein sequence ID" value="PRR81964.1"/>
    <property type="molecule type" value="Genomic_DNA"/>
</dbReference>
<evidence type="ECO:0000256" key="8">
    <source>
        <dbReference type="SAM" id="Phobius"/>
    </source>
</evidence>
<feature type="transmembrane region" description="Helical" evidence="8">
    <location>
        <begin position="76"/>
        <end position="97"/>
    </location>
</feature>
<dbReference type="OrthoDB" id="9810047at2"/>
<keyword evidence="11" id="KW-1185">Reference proteome</keyword>
<evidence type="ECO:0000256" key="3">
    <source>
        <dbReference type="ARBA" id="ARBA00022519"/>
    </source>
</evidence>
<evidence type="ECO:0000256" key="6">
    <source>
        <dbReference type="ARBA" id="ARBA00023136"/>
    </source>
</evidence>
<evidence type="ECO:0000313" key="10">
    <source>
        <dbReference type="EMBL" id="PRR81964.1"/>
    </source>
</evidence>